<dbReference type="SUPFAM" id="SSF52218">
    <property type="entry name" value="Flavoproteins"/>
    <property type="match status" value="1"/>
</dbReference>
<reference evidence="2 3" key="2">
    <citation type="journal article" date="2011" name="Stand. Genomic Sci.">
        <title>Complete genome sequence of Truepera radiovictrix type strain (RQ-24).</title>
        <authorList>
            <person name="Ivanova N."/>
            <person name="Rohde C."/>
            <person name="Munk C."/>
            <person name="Nolan M."/>
            <person name="Lucas S."/>
            <person name="Del Rio T.G."/>
            <person name="Tice H."/>
            <person name="Deshpande S."/>
            <person name="Cheng J.F."/>
            <person name="Tapia R."/>
            <person name="Han C."/>
            <person name="Goodwin L."/>
            <person name="Pitluck S."/>
            <person name="Liolios K."/>
            <person name="Mavromatis K."/>
            <person name="Mikhailova N."/>
            <person name="Pati A."/>
            <person name="Chen A."/>
            <person name="Palaniappan K."/>
            <person name="Land M."/>
            <person name="Hauser L."/>
            <person name="Chang Y.J."/>
            <person name="Jeffries C.D."/>
            <person name="Brambilla E."/>
            <person name="Rohde M."/>
            <person name="Goker M."/>
            <person name="Tindall B.J."/>
            <person name="Woyke T."/>
            <person name="Bristow J."/>
            <person name="Eisen J.A."/>
            <person name="Markowitz V."/>
            <person name="Hugenholtz P."/>
            <person name="Kyrpides N.C."/>
            <person name="Klenk H.P."/>
            <person name="Lapidus A."/>
        </authorList>
    </citation>
    <scope>NUCLEOTIDE SEQUENCE [LARGE SCALE GENOMIC DNA]</scope>
    <source>
        <strain evidence="3">DSM 17093 / CIP 108686 / LMG 22925 / RQ-24</strain>
    </source>
</reference>
<proteinExistence type="predicted"/>
<feature type="domain" description="Flavodoxin-like" evidence="1">
    <location>
        <begin position="5"/>
        <end position="163"/>
    </location>
</feature>
<dbReference type="PANTHER" id="PTHR38030">
    <property type="entry name" value="PROTOPORPHYRINOGEN IX DEHYDROGENASE [MENAQUINONE]"/>
    <property type="match status" value="1"/>
</dbReference>
<dbReference type="InterPro" id="IPR052200">
    <property type="entry name" value="Protoporphyrinogen_IX_DH"/>
</dbReference>
<dbReference type="STRING" id="649638.Trad_1798"/>
<dbReference type="Proteomes" id="UP000000379">
    <property type="component" value="Chromosome"/>
</dbReference>
<dbReference type="AlphaFoldDB" id="D7CQD2"/>
<reference evidence="3" key="1">
    <citation type="submission" date="2010-05" db="EMBL/GenBank/DDBJ databases">
        <title>The complete genome of Truepera radiovictris DSM 17093.</title>
        <authorList>
            <consortium name="US DOE Joint Genome Institute (JGI-PGF)"/>
            <person name="Lucas S."/>
            <person name="Copeland A."/>
            <person name="Lapidus A."/>
            <person name="Glavina del Rio T."/>
            <person name="Dalin E."/>
            <person name="Tice H."/>
            <person name="Bruce D."/>
            <person name="Goodwin L."/>
            <person name="Pitluck S."/>
            <person name="Kyrpides N."/>
            <person name="Mavromatis K."/>
            <person name="Ovchinnikova G."/>
            <person name="Munk A.C."/>
            <person name="Detter J.C."/>
            <person name="Han C."/>
            <person name="Tapia R."/>
            <person name="Land M."/>
            <person name="Hauser L."/>
            <person name="Markowitz V."/>
            <person name="Cheng J.-F."/>
            <person name="Hugenholtz P."/>
            <person name="Woyke T."/>
            <person name="Wu D."/>
            <person name="Tindall B."/>
            <person name="Pomrenke H.G."/>
            <person name="Brambilla E."/>
            <person name="Klenk H.-P."/>
            <person name="Eisen J.A."/>
        </authorList>
    </citation>
    <scope>NUCLEOTIDE SEQUENCE [LARGE SCALE GENOMIC DNA]</scope>
    <source>
        <strain evidence="3">DSM 17093 / CIP 108686 / LMG 22925 / RQ-24</strain>
    </source>
</reference>
<accession>D7CQD2</accession>
<dbReference type="GO" id="GO:0010181">
    <property type="term" value="F:FMN binding"/>
    <property type="evidence" value="ECO:0007669"/>
    <property type="project" value="InterPro"/>
</dbReference>
<dbReference type="OrthoDB" id="129384at2"/>
<dbReference type="InterPro" id="IPR029039">
    <property type="entry name" value="Flavoprotein-like_sf"/>
</dbReference>
<dbReference type="InterPro" id="IPR026816">
    <property type="entry name" value="Flavodoxin_dom"/>
</dbReference>
<dbReference type="PANTHER" id="PTHR38030:SF2">
    <property type="entry name" value="PROTOPORPHYRINOGEN IX DEHYDROGENASE [QUINONE]"/>
    <property type="match status" value="1"/>
</dbReference>
<dbReference type="GO" id="GO:0070819">
    <property type="term" value="F:menaquinone-dependent protoporphyrinogen oxidase activity"/>
    <property type="evidence" value="ECO:0007669"/>
    <property type="project" value="TreeGrafter"/>
</dbReference>
<dbReference type="Pfam" id="PF12724">
    <property type="entry name" value="Flavodoxin_5"/>
    <property type="match status" value="1"/>
</dbReference>
<dbReference type="Gene3D" id="3.40.50.360">
    <property type="match status" value="1"/>
</dbReference>
<evidence type="ECO:0000259" key="1">
    <source>
        <dbReference type="PROSITE" id="PS50902"/>
    </source>
</evidence>
<sequence>MAPRVLVAYASRYGGVREIAEVVADALRARGLEVDVYPADEVTRVRPYDAVVLGSGVYFGAWLPEATELLESFQSELAQKPVWLFSSGSTEAGTEASAADTAPPEPLAPLVALIQPRGVRRFAGRVEGEKLSLDDWLVNPALRSASADLRDWDAIRAWGAEIAAALLARQQER</sequence>
<dbReference type="InterPro" id="IPR008254">
    <property type="entry name" value="Flavodoxin/NO_synth"/>
</dbReference>
<gene>
    <name evidence="2" type="ordered locus">Trad_1798</name>
</gene>
<keyword evidence="3" id="KW-1185">Reference proteome</keyword>
<dbReference type="KEGG" id="tra:Trad_1798"/>
<dbReference type="HOGENOM" id="CLU_094839_1_0_0"/>
<dbReference type="EMBL" id="CP002049">
    <property type="protein sequence ID" value="ADI14916.1"/>
    <property type="molecule type" value="Genomic_DNA"/>
</dbReference>
<evidence type="ECO:0000313" key="3">
    <source>
        <dbReference type="Proteomes" id="UP000000379"/>
    </source>
</evidence>
<protein>
    <submittedName>
        <fullName evidence="2">Flavodoxin/nitric oxide synthase</fullName>
    </submittedName>
</protein>
<dbReference type="PROSITE" id="PS50902">
    <property type="entry name" value="FLAVODOXIN_LIKE"/>
    <property type="match status" value="1"/>
</dbReference>
<dbReference type="RefSeq" id="WP_013178282.1">
    <property type="nucleotide sequence ID" value="NC_014221.1"/>
</dbReference>
<dbReference type="eggNOG" id="COG4635">
    <property type="taxonomic scope" value="Bacteria"/>
</dbReference>
<name>D7CQD2_TRURR</name>
<dbReference type="GO" id="GO:0006783">
    <property type="term" value="P:heme biosynthetic process"/>
    <property type="evidence" value="ECO:0007669"/>
    <property type="project" value="TreeGrafter"/>
</dbReference>
<organism evidence="2 3">
    <name type="scientific">Truepera radiovictrix (strain DSM 17093 / CIP 108686 / LMG 22925 / RQ-24)</name>
    <dbReference type="NCBI Taxonomy" id="649638"/>
    <lineage>
        <taxon>Bacteria</taxon>
        <taxon>Thermotogati</taxon>
        <taxon>Deinococcota</taxon>
        <taxon>Deinococci</taxon>
        <taxon>Trueperales</taxon>
        <taxon>Trueperaceae</taxon>
        <taxon>Truepera</taxon>
    </lineage>
</organism>
<evidence type="ECO:0000313" key="2">
    <source>
        <dbReference type="EMBL" id="ADI14916.1"/>
    </source>
</evidence>